<reference evidence="2" key="1">
    <citation type="journal article" date="2018" name="Gigascience">
        <title>Genome assembly of the Pink Ipe (Handroanthus impetiginosus, Bignoniaceae), a highly valued, ecologically keystone Neotropical timber forest tree.</title>
        <authorList>
            <person name="Silva-Junior O.B."/>
            <person name="Grattapaglia D."/>
            <person name="Novaes E."/>
            <person name="Collevatti R.G."/>
        </authorList>
    </citation>
    <scope>NUCLEOTIDE SEQUENCE [LARGE SCALE GENOMIC DNA]</scope>
    <source>
        <strain evidence="2">cv. UFG-1</strain>
    </source>
</reference>
<protein>
    <recommendedName>
        <fullName evidence="3">J domain-containing protein</fullName>
    </recommendedName>
</protein>
<accession>A0A2G9G1K3</accession>
<dbReference type="Gene3D" id="1.10.287.110">
    <property type="entry name" value="DnaJ domain"/>
    <property type="match status" value="1"/>
</dbReference>
<dbReference type="PANTHER" id="PTHR45496">
    <property type="entry name" value="CHAPERONE DNAJ-DOMAIN SUPERFAMILY PROTEIN"/>
    <property type="match status" value="1"/>
</dbReference>
<gene>
    <name evidence="1" type="ORF">CDL12_28305</name>
</gene>
<comment type="caution">
    <text evidence="1">The sequence shown here is derived from an EMBL/GenBank/DDBJ whole genome shotgun (WGS) entry which is preliminary data.</text>
</comment>
<evidence type="ECO:0000313" key="2">
    <source>
        <dbReference type="Proteomes" id="UP000231279"/>
    </source>
</evidence>
<dbReference type="InterPro" id="IPR036869">
    <property type="entry name" value="J_dom_sf"/>
</dbReference>
<dbReference type="OrthoDB" id="897132at2759"/>
<dbReference type="PANTHER" id="PTHR45496:SF12">
    <property type="entry name" value="J DOMAIN-CONTAINING PROTEIN"/>
    <property type="match status" value="1"/>
</dbReference>
<dbReference type="STRING" id="429701.A0A2G9G1K3"/>
<evidence type="ECO:0000313" key="1">
    <source>
        <dbReference type="EMBL" id="PIM99205.1"/>
    </source>
</evidence>
<keyword evidence="2" id="KW-1185">Reference proteome</keyword>
<dbReference type="SUPFAM" id="SSF46565">
    <property type="entry name" value="Chaperone J-domain"/>
    <property type="match status" value="1"/>
</dbReference>
<dbReference type="AlphaFoldDB" id="A0A2G9G1K3"/>
<organism evidence="1 2">
    <name type="scientific">Handroanthus impetiginosus</name>
    <dbReference type="NCBI Taxonomy" id="429701"/>
    <lineage>
        <taxon>Eukaryota</taxon>
        <taxon>Viridiplantae</taxon>
        <taxon>Streptophyta</taxon>
        <taxon>Embryophyta</taxon>
        <taxon>Tracheophyta</taxon>
        <taxon>Spermatophyta</taxon>
        <taxon>Magnoliopsida</taxon>
        <taxon>eudicotyledons</taxon>
        <taxon>Gunneridae</taxon>
        <taxon>Pentapetalae</taxon>
        <taxon>asterids</taxon>
        <taxon>lamiids</taxon>
        <taxon>Lamiales</taxon>
        <taxon>Bignoniaceae</taxon>
        <taxon>Crescentiina</taxon>
        <taxon>Tabebuia alliance</taxon>
        <taxon>Handroanthus</taxon>
    </lineage>
</organism>
<sequence length="415" mass="45927">MGTHIQQSGQVDTKPETQRFLTAAEYFLRHRNFADCRKYALRAGDSDPTHPGPTRILTIASVLSAPNISSARHDYYYVCNLPHFESDAARIDSAFKSLVSILDPNSNPYPHSLEAYDMVMQAWTVFSDPIEKASFDDELRRVMGDCTSGIDGGTFWTMCPYCYHVYEYDKVFEECCLRCANERCRRVLHAVGIGAPPPPEVVEKGYYWCVGFMPFEIRSGNVEQRGENLWGPFGPPVGSIGKVRDHKCDSSGDGLVIDISDDEDGGIEVAETAEKMGFQGHSNVPKMKIAVEANGERMESKGGHENGFMQNPVNEVRMKRKKSVPWNSMKLMGRGFVIDKNQAQSIYGDGEEGSPNVDANGGDNLEPEFGGKMGNAFESGVEFFEGEDDVLVGLQCDFHLGNGDCEFIIADTGTL</sequence>
<dbReference type="EMBL" id="NKXS01007735">
    <property type="protein sequence ID" value="PIM99205.1"/>
    <property type="molecule type" value="Genomic_DNA"/>
</dbReference>
<dbReference type="Proteomes" id="UP000231279">
    <property type="component" value="Unassembled WGS sequence"/>
</dbReference>
<proteinExistence type="predicted"/>
<dbReference type="InterPro" id="IPR053052">
    <property type="entry name" value="Imprinting_Balance_Reg"/>
</dbReference>
<evidence type="ECO:0008006" key="3">
    <source>
        <dbReference type="Google" id="ProtNLM"/>
    </source>
</evidence>
<name>A0A2G9G1K3_9LAMI</name>